<evidence type="ECO:0000259" key="13">
    <source>
        <dbReference type="PROSITE" id="PS50039"/>
    </source>
</evidence>
<evidence type="ECO:0000256" key="9">
    <source>
        <dbReference type="ARBA" id="ARBA00023242"/>
    </source>
</evidence>
<accession>A0A9Q0YGB0</accession>
<evidence type="ECO:0000256" key="10">
    <source>
        <dbReference type="ARBA" id="ARBA00034872"/>
    </source>
</evidence>
<dbReference type="InterPro" id="IPR036390">
    <property type="entry name" value="WH_DNA-bd_sf"/>
</dbReference>
<dbReference type="InterPro" id="IPR047515">
    <property type="entry name" value="FH_FOXL2"/>
</dbReference>
<gene>
    <name evidence="14" type="ORF">HOLleu_39621</name>
</gene>
<dbReference type="Pfam" id="PF00250">
    <property type="entry name" value="Forkhead"/>
    <property type="match status" value="1"/>
</dbReference>
<dbReference type="GO" id="GO:0005634">
    <property type="term" value="C:nucleus"/>
    <property type="evidence" value="ECO:0007669"/>
    <property type="project" value="UniProtKB-SubCell"/>
</dbReference>
<dbReference type="Gene3D" id="1.10.10.10">
    <property type="entry name" value="Winged helix-like DNA-binding domain superfamily/Winged helix DNA-binding domain"/>
    <property type="match status" value="1"/>
</dbReference>
<evidence type="ECO:0000256" key="4">
    <source>
        <dbReference type="ARBA" id="ARBA00022782"/>
    </source>
</evidence>
<dbReference type="PROSITE" id="PS00658">
    <property type="entry name" value="FORK_HEAD_2"/>
    <property type="match status" value="1"/>
</dbReference>
<feature type="domain" description="Fork-head" evidence="13">
    <location>
        <begin position="157"/>
        <end position="251"/>
    </location>
</feature>
<organism evidence="14 15">
    <name type="scientific">Holothuria leucospilota</name>
    <name type="common">Black long sea cucumber</name>
    <name type="synonym">Mertensiothuria leucospilota</name>
    <dbReference type="NCBI Taxonomy" id="206669"/>
    <lineage>
        <taxon>Eukaryota</taxon>
        <taxon>Metazoa</taxon>
        <taxon>Echinodermata</taxon>
        <taxon>Eleutherozoa</taxon>
        <taxon>Echinozoa</taxon>
        <taxon>Holothuroidea</taxon>
        <taxon>Aspidochirotacea</taxon>
        <taxon>Aspidochirotida</taxon>
        <taxon>Holothuriidae</taxon>
        <taxon>Holothuria</taxon>
    </lineage>
</organism>
<evidence type="ECO:0000256" key="6">
    <source>
        <dbReference type="ARBA" id="ARBA00023015"/>
    </source>
</evidence>
<keyword evidence="9 11" id="KW-0539">Nucleus</keyword>
<proteinExistence type="predicted"/>
<keyword evidence="2" id="KW-1017">Isopeptide bond</keyword>
<dbReference type="PROSITE" id="PS00657">
    <property type="entry name" value="FORK_HEAD_1"/>
    <property type="match status" value="1"/>
</dbReference>
<dbReference type="PROSITE" id="PS50039">
    <property type="entry name" value="FORK_HEAD_3"/>
    <property type="match status" value="1"/>
</dbReference>
<keyword evidence="3" id="KW-0597">Phosphoprotein</keyword>
<evidence type="ECO:0000313" key="15">
    <source>
        <dbReference type="Proteomes" id="UP001152320"/>
    </source>
</evidence>
<dbReference type="AlphaFoldDB" id="A0A9Q0YGB0"/>
<evidence type="ECO:0000256" key="7">
    <source>
        <dbReference type="ARBA" id="ARBA00023125"/>
    </source>
</evidence>
<dbReference type="SMART" id="SM00339">
    <property type="entry name" value="FH"/>
    <property type="match status" value="1"/>
</dbReference>
<feature type="compositionally biased region" description="Basic and acidic residues" evidence="12">
    <location>
        <begin position="136"/>
        <end position="151"/>
    </location>
</feature>
<evidence type="ECO:0000256" key="1">
    <source>
        <dbReference type="ARBA" id="ARBA00004123"/>
    </source>
</evidence>
<dbReference type="SUPFAM" id="SSF46785">
    <property type="entry name" value="Winged helix' DNA-binding domain"/>
    <property type="match status" value="1"/>
</dbReference>
<dbReference type="GO" id="GO:0030154">
    <property type="term" value="P:cell differentiation"/>
    <property type="evidence" value="ECO:0007669"/>
    <property type="project" value="UniProtKB-KW"/>
</dbReference>
<dbReference type="GO" id="GO:0009653">
    <property type="term" value="P:anatomical structure morphogenesis"/>
    <property type="evidence" value="ECO:0007669"/>
    <property type="project" value="TreeGrafter"/>
</dbReference>
<evidence type="ECO:0000256" key="8">
    <source>
        <dbReference type="ARBA" id="ARBA00023163"/>
    </source>
</evidence>
<feature type="compositionally biased region" description="Low complexity" evidence="12">
    <location>
        <begin position="113"/>
        <end position="135"/>
    </location>
</feature>
<dbReference type="InterPro" id="IPR001766">
    <property type="entry name" value="Fork_head_dom"/>
</dbReference>
<dbReference type="PANTHER" id="PTHR11829">
    <property type="entry name" value="FORKHEAD BOX PROTEIN"/>
    <property type="match status" value="1"/>
</dbReference>
<evidence type="ECO:0000256" key="12">
    <source>
        <dbReference type="SAM" id="MobiDB-lite"/>
    </source>
</evidence>
<feature type="DNA-binding region" description="Fork-head" evidence="11">
    <location>
        <begin position="157"/>
        <end position="251"/>
    </location>
</feature>
<keyword evidence="7 11" id="KW-0238">DNA-binding</keyword>
<comment type="caution">
    <text evidence="14">The sequence shown here is derived from an EMBL/GenBank/DDBJ whole genome shotgun (WGS) entry which is preliminary data.</text>
</comment>
<dbReference type="GO" id="GO:0000981">
    <property type="term" value="F:DNA-binding transcription factor activity, RNA polymerase II-specific"/>
    <property type="evidence" value="ECO:0007669"/>
    <property type="project" value="TreeGrafter"/>
</dbReference>
<evidence type="ECO:0000256" key="2">
    <source>
        <dbReference type="ARBA" id="ARBA00022499"/>
    </source>
</evidence>
<evidence type="ECO:0000256" key="11">
    <source>
        <dbReference type="PROSITE-ProRule" id="PRU00089"/>
    </source>
</evidence>
<dbReference type="CDD" id="cd20028">
    <property type="entry name" value="FH_FOXL2"/>
    <property type="match status" value="1"/>
</dbReference>
<dbReference type="Proteomes" id="UP001152320">
    <property type="component" value="Chromosome 21"/>
</dbReference>
<name>A0A9Q0YGB0_HOLLE</name>
<keyword evidence="4" id="KW-0221">Differentiation</keyword>
<dbReference type="FunFam" id="1.10.10.10:FF:000016">
    <property type="entry name" value="Forkhead box protein I1"/>
    <property type="match status" value="1"/>
</dbReference>
<sequence length="425" mass="47353">MESFKTTTGLFQPFASDTFTDHSTVETKHHHLGVHSMSGTDVGNNRNPLYQQMTSHKSPKGSFSARYLTPYSCEVSYEGSKNPELLNVSQSGNATESFISEGMCGKKRGTEQPTSETAPPRTETTPPRTETTPPRTEVKQESKASPAKDDNVDVSQKPPYSYVALISMAIKDAVDRRLTLSQIYQYIIEKFPYYEKNKKGWQNSIRHNLSLNECFIKIPREGSGERKGNYWTLDPAYDDMFDKGNYRRRRRVRRPHRHYLLQSEQPFFGSDQPYTYAFPGTKGFYSPPTYNNSWSAMGVSGLSTHLNQQTQLFSPCQVVPSSGSPPNHLTRIASYGHGHCHQQALAMPPSCSSPYGQMQQATLQSGVTPSGFPCPIPSGTVNLPTPAISPGGGEDPVYNYTNVPATSQTRRVDFYPFSGHQSATQ</sequence>
<protein>
    <recommendedName>
        <fullName evidence="10">Forkhead box protein L2</fullName>
    </recommendedName>
</protein>
<dbReference type="InterPro" id="IPR018122">
    <property type="entry name" value="TF_fork_head_CS_1"/>
</dbReference>
<keyword evidence="15" id="KW-1185">Reference proteome</keyword>
<dbReference type="OrthoDB" id="5954824at2759"/>
<dbReference type="PRINTS" id="PR00053">
    <property type="entry name" value="FORKHEAD"/>
</dbReference>
<evidence type="ECO:0000256" key="3">
    <source>
        <dbReference type="ARBA" id="ARBA00022553"/>
    </source>
</evidence>
<dbReference type="GO" id="GO:0000978">
    <property type="term" value="F:RNA polymerase II cis-regulatory region sequence-specific DNA binding"/>
    <property type="evidence" value="ECO:0007669"/>
    <property type="project" value="TreeGrafter"/>
</dbReference>
<dbReference type="InterPro" id="IPR030456">
    <property type="entry name" value="TF_fork_head_CS_2"/>
</dbReference>
<keyword evidence="5" id="KW-0832">Ubl conjugation</keyword>
<keyword evidence="8" id="KW-0804">Transcription</keyword>
<dbReference type="PANTHER" id="PTHR11829:SF411">
    <property type="entry name" value="FORKHEAD BOX PROTEIN L2"/>
    <property type="match status" value="1"/>
</dbReference>
<dbReference type="EMBL" id="JAIZAY010000021">
    <property type="protein sequence ID" value="KAJ8022207.1"/>
    <property type="molecule type" value="Genomic_DNA"/>
</dbReference>
<evidence type="ECO:0000313" key="14">
    <source>
        <dbReference type="EMBL" id="KAJ8022207.1"/>
    </source>
</evidence>
<feature type="region of interest" description="Disordered" evidence="12">
    <location>
        <begin position="104"/>
        <end position="155"/>
    </location>
</feature>
<comment type="subcellular location">
    <subcellularLocation>
        <location evidence="1 11">Nucleus</location>
    </subcellularLocation>
</comment>
<evidence type="ECO:0000256" key="5">
    <source>
        <dbReference type="ARBA" id="ARBA00022843"/>
    </source>
</evidence>
<dbReference type="InterPro" id="IPR036388">
    <property type="entry name" value="WH-like_DNA-bd_sf"/>
</dbReference>
<reference evidence="14" key="1">
    <citation type="submission" date="2021-10" db="EMBL/GenBank/DDBJ databases">
        <title>Tropical sea cucumber genome reveals ecological adaptation and Cuvierian tubules defense mechanism.</title>
        <authorList>
            <person name="Chen T."/>
        </authorList>
    </citation>
    <scope>NUCLEOTIDE SEQUENCE</scope>
    <source>
        <strain evidence="14">Nanhai2018</strain>
        <tissue evidence="14">Muscle</tissue>
    </source>
</reference>
<dbReference type="InterPro" id="IPR050211">
    <property type="entry name" value="FOX_domain-containing"/>
</dbReference>
<keyword evidence="6" id="KW-0805">Transcription regulation</keyword>